<dbReference type="Proteomes" id="UP000516444">
    <property type="component" value="Chromosome"/>
</dbReference>
<proteinExistence type="predicted"/>
<dbReference type="InterPro" id="IPR002938">
    <property type="entry name" value="FAD-bd"/>
</dbReference>
<keyword evidence="6" id="KW-1185">Reference proteome</keyword>
<dbReference type="Pfam" id="PF01494">
    <property type="entry name" value="FAD_binding_3"/>
    <property type="match status" value="1"/>
</dbReference>
<dbReference type="RefSeq" id="WP_190851674.1">
    <property type="nucleotide sequence ID" value="NZ_AP023440.1"/>
</dbReference>
<protein>
    <recommendedName>
        <fullName evidence="4">FAD-binding domain-containing protein</fullName>
    </recommendedName>
</protein>
<dbReference type="Pfam" id="PF21274">
    <property type="entry name" value="Rng_hyd_C"/>
    <property type="match status" value="1"/>
</dbReference>
<sequence>MNTDVIVVGGGPTGLMLACELALAGVRTRILERRTEPQQDSRALSLHPRSVELMDQRGLLDRFLPFGRTVPGWHFAGLPTHLDFSTLDSRHGYTLFVTQARTEAILEERAHELGVEISRGYETLGVHQDGDGVEVAARGPGGGTETVRGLYAVGCDGGRSVVRQAAGIGFPGTDETLTGVLGDFTVVDPQPGTLDAARARGVIVAPLEGGLTRFVYLDSERIRVPASEPVTLEEFRTSLTRITGSDCGVAEPRWLSRFGNATRLAESYRAGRVLLAGDAAHIHFPAAGQGLNTGLQDAMNLGWKLAAVVNGWAPPGLLDSYDAERRPVGRSVTENTEVQTLLAELPLVPQYQRPAAALRKLLDHLLGMAEVNRWLADQVSALGTRYPPADSGADPLVGRRMPDVGLTAAGSEATRVYELLAQGRFVLLTPAGDPALRQAVEAGWGSRVTTVTVDKYDEQDEHTDLDGVTEVLVRPDGHVAWATRTTDGGARSDERVQALTAWAGTPSERS</sequence>
<accession>A0A7G1P6W1</accession>
<dbReference type="KEGG" id="sgm:GCM10017557_44150"/>
<evidence type="ECO:0000313" key="5">
    <source>
        <dbReference type="EMBL" id="BCL29556.1"/>
    </source>
</evidence>
<feature type="domain" description="FAD-binding" evidence="4">
    <location>
        <begin position="3"/>
        <end position="336"/>
    </location>
</feature>
<dbReference type="SUPFAM" id="SSF51905">
    <property type="entry name" value="FAD/NAD(P)-binding domain"/>
    <property type="match status" value="1"/>
</dbReference>
<evidence type="ECO:0000259" key="4">
    <source>
        <dbReference type="Pfam" id="PF01494"/>
    </source>
</evidence>
<dbReference type="PRINTS" id="PR00420">
    <property type="entry name" value="RNGMNOXGNASE"/>
</dbReference>
<dbReference type="InterPro" id="IPR036188">
    <property type="entry name" value="FAD/NAD-bd_sf"/>
</dbReference>
<comment type="cofactor">
    <cofactor evidence="1">
        <name>FAD</name>
        <dbReference type="ChEBI" id="CHEBI:57692"/>
    </cofactor>
</comment>
<gene>
    <name evidence="5" type="ORF">GCM10017557_44150</name>
</gene>
<dbReference type="Gene3D" id="3.40.30.120">
    <property type="match status" value="1"/>
</dbReference>
<evidence type="ECO:0000256" key="1">
    <source>
        <dbReference type="ARBA" id="ARBA00001974"/>
    </source>
</evidence>
<dbReference type="EMBL" id="AP023440">
    <property type="protein sequence ID" value="BCL29556.1"/>
    <property type="molecule type" value="Genomic_DNA"/>
</dbReference>
<dbReference type="Gene3D" id="3.50.50.60">
    <property type="entry name" value="FAD/NAD(P)-binding domain"/>
    <property type="match status" value="1"/>
</dbReference>
<dbReference type="NCBIfam" id="NF006092">
    <property type="entry name" value="PRK08244.1"/>
    <property type="match status" value="1"/>
</dbReference>
<keyword evidence="3" id="KW-0274">FAD</keyword>
<dbReference type="AlphaFoldDB" id="A0A7G1P6W1"/>
<dbReference type="PANTHER" id="PTHR43004">
    <property type="entry name" value="TRK SYSTEM POTASSIUM UPTAKE PROTEIN"/>
    <property type="match status" value="1"/>
</dbReference>
<dbReference type="InterPro" id="IPR050641">
    <property type="entry name" value="RIFMO-like"/>
</dbReference>
<dbReference type="PANTHER" id="PTHR43004:SF19">
    <property type="entry name" value="BINDING MONOOXYGENASE, PUTATIVE (JCVI)-RELATED"/>
    <property type="match status" value="1"/>
</dbReference>
<dbReference type="GO" id="GO:0071949">
    <property type="term" value="F:FAD binding"/>
    <property type="evidence" value="ECO:0007669"/>
    <property type="project" value="InterPro"/>
</dbReference>
<evidence type="ECO:0000313" key="6">
    <source>
        <dbReference type="Proteomes" id="UP000516444"/>
    </source>
</evidence>
<keyword evidence="2" id="KW-0285">Flavoprotein</keyword>
<evidence type="ECO:0000256" key="3">
    <source>
        <dbReference type="ARBA" id="ARBA00022827"/>
    </source>
</evidence>
<organism evidence="5 6">
    <name type="scientific">Streptomyces aurantiacus</name>
    <dbReference type="NCBI Taxonomy" id="47760"/>
    <lineage>
        <taxon>Bacteria</taxon>
        <taxon>Bacillati</taxon>
        <taxon>Actinomycetota</taxon>
        <taxon>Actinomycetes</taxon>
        <taxon>Kitasatosporales</taxon>
        <taxon>Streptomycetaceae</taxon>
        <taxon>Streptomyces</taxon>
        <taxon>Streptomyces aurantiacus group</taxon>
    </lineage>
</organism>
<reference evidence="5 6" key="1">
    <citation type="journal article" date="2014" name="Int. J. Syst. Evol. Microbiol.">
        <title>Complete genome sequence of Corynebacterium casei LMG S-19264T (=DSM 44701T), isolated from a smear-ripened cheese.</title>
        <authorList>
            <consortium name="US DOE Joint Genome Institute (JGI-PGF)"/>
            <person name="Walter F."/>
            <person name="Albersmeier A."/>
            <person name="Kalinowski J."/>
            <person name="Ruckert C."/>
        </authorList>
    </citation>
    <scope>NUCLEOTIDE SEQUENCE [LARGE SCALE GENOMIC DNA]</scope>
    <source>
        <strain evidence="5 6">JCM 4677</strain>
    </source>
</reference>
<dbReference type="Gene3D" id="3.30.70.2450">
    <property type="match status" value="1"/>
</dbReference>
<evidence type="ECO:0000256" key="2">
    <source>
        <dbReference type="ARBA" id="ARBA00022630"/>
    </source>
</evidence>
<name>A0A7G1P6W1_9ACTN</name>
<dbReference type="GO" id="GO:0016709">
    <property type="term" value="F:oxidoreductase activity, acting on paired donors, with incorporation or reduction of molecular oxygen, NAD(P)H as one donor, and incorporation of one atom of oxygen"/>
    <property type="evidence" value="ECO:0007669"/>
    <property type="project" value="UniProtKB-ARBA"/>
</dbReference>